<dbReference type="GO" id="GO:0005829">
    <property type="term" value="C:cytosol"/>
    <property type="evidence" value="ECO:0007669"/>
    <property type="project" value="TreeGrafter"/>
</dbReference>
<keyword evidence="2" id="KW-0378">Hydrolase</keyword>
<dbReference type="SUPFAM" id="SSF111283">
    <property type="entry name" value="Putative modulator of DNA gyrase, PmbA/TldD"/>
    <property type="match status" value="1"/>
</dbReference>
<gene>
    <name evidence="2" type="ORF">Clopa_0143</name>
</gene>
<organism evidence="2 3">
    <name type="scientific">Clostridium pasteurianum BC1</name>
    <dbReference type="NCBI Taxonomy" id="86416"/>
    <lineage>
        <taxon>Bacteria</taxon>
        <taxon>Bacillati</taxon>
        <taxon>Bacillota</taxon>
        <taxon>Clostridia</taxon>
        <taxon>Eubacteriales</taxon>
        <taxon>Clostridiaceae</taxon>
        <taxon>Clostridium</taxon>
    </lineage>
</organism>
<evidence type="ECO:0000313" key="3">
    <source>
        <dbReference type="Proteomes" id="UP000013523"/>
    </source>
</evidence>
<dbReference type="PATRIC" id="fig|86416.3.peg.121"/>
<dbReference type="HOGENOM" id="CLU_646900_0_0_9"/>
<keyword evidence="2" id="KW-0645">Protease</keyword>
<reference evidence="2 3" key="1">
    <citation type="submission" date="2012-01" db="EMBL/GenBank/DDBJ databases">
        <title>Complete sequence of chromosome of Clostridium pasteurianum BC1.</title>
        <authorList>
            <consortium name="US DOE Joint Genome Institute"/>
            <person name="Lucas S."/>
            <person name="Han J."/>
            <person name="Lapidus A."/>
            <person name="Cheng J.-F."/>
            <person name="Goodwin L."/>
            <person name="Pitluck S."/>
            <person name="Peters L."/>
            <person name="Mikhailova N."/>
            <person name="Teshima H."/>
            <person name="Detter J.C."/>
            <person name="Han C."/>
            <person name="Tapia R."/>
            <person name="Land M."/>
            <person name="Hauser L."/>
            <person name="Kyrpides N."/>
            <person name="Ivanova N."/>
            <person name="Pagani I."/>
            <person name="Dunn J."/>
            <person name="Taghavi S."/>
            <person name="Francis A."/>
            <person name="van der Lelie D."/>
            <person name="Woyke T."/>
        </authorList>
    </citation>
    <scope>NUCLEOTIDE SEQUENCE [LARGE SCALE GENOMIC DNA]</scope>
    <source>
        <strain evidence="2 3">BC1</strain>
    </source>
</reference>
<dbReference type="EMBL" id="CP003261">
    <property type="protein sequence ID" value="AGK95224.1"/>
    <property type="molecule type" value="Genomic_DNA"/>
</dbReference>
<dbReference type="InterPro" id="IPR045569">
    <property type="entry name" value="Metalloprtase-TldD/E_C"/>
</dbReference>
<evidence type="ECO:0000313" key="2">
    <source>
        <dbReference type="EMBL" id="AGK95224.1"/>
    </source>
</evidence>
<name>R4K3W5_CLOPA</name>
<dbReference type="GO" id="GO:0008237">
    <property type="term" value="F:metallopeptidase activity"/>
    <property type="evidence" value="ECO:0007669"/>
    <property type="project" value="InterPro"/>
</dbReference>
<sequence>MMIDKIKNVLDNLNELDGYKIIEIKTNSEELFFIKKELDITRSKEVQHFKVTVYKHFQENGEKYTGSSTFDVHPGTNDNEIQKIVENNIFAAQFVKNQYYTLPQKDNKIISNIESKFSTKELSDWMPKLTEALYINDKEEKGGINSAEVFLNKIYKRIITSEGIDKSFENYKGMIEFVINWKEEEEIELYKMLTFSDYEPGFISDAVKETIFLAKERANAKETVKSGKYKVILRDEPVKEILKYYVDKTRADAVYNKLSNLKIGDYIQGDKIKGDLINLELDPNFKNSIYSEPFDNEGISLSKINIIEDGKLKKYHGDFRYSHYLNTEVTGSISNFKIKPGTKNISDMKKEEYVELVAFSDFQLDSVTGNFGGEIRLGWYFDGNDIMVITGGSLSGNINNIQSNIFLSKELQNSDGFIGPKAIEMFNVSIAGK</sequence>
<dbReference type="KEGG" id="cpas:Clopa_0143"/>
<dbReference type="Pfam" id="PF19289">
    <property type="entry name" value="PmbA_TldD_3rd"/>
    <property type="match status" value="1"/>
</dbReference>
<proteinExistence type="predicted"/>
<dbReference type="InterPro" id="IPR036059">
    <property type="entry name" value="TldD/PmbA_sf"/>
</dbReference>
<protein>
    <submittedName>
        <fullName evidence="2">Putative Zn-dependent protease-like protein</fullName>
    </submittedName>
</protein>
<dbReference type="AlphaFoldDB" id="R4K3W5"/>
<evidence type="ECO:0000259" key="1">
    <source>
        <dbReference type="Pfam" id="PF19289"/>
    </source>
</evidence>
<dbReference type="GO" id="GO:0006508">
    <property type="term" value="P:proteolysis"/>
    <property type="evidence" value="ECO:0007669"/>
    <property type="project" value="UniProtKB-KW"/>
</dbReference>
<dbReference type="STRING" id="86416.Clopa_0143"/>
<feature type="domain" description="Metalloprotease TldD/E C-terminal" evidence="1">
    <location>
        <begin position="226"/>
        <end position="431"/>
    </location>
</feature>
<dbReference type="eggNOG" id="COG0312">
    <property type="taxonomic scope" value="Bacteria"/>
</dbReference>
<dbReference type="InterPro" id="IPR047657">
    <property type="entry name" value="PmbA"/>
</dbReference>
<keyword evidence="3" id="KW-1185">Reference proteome</keyword>
<dbReference type="PANTHER" id="PTHR43421:SF1">
    <property type="entry name" value="METALLOPROTEASE PMBA"/>
    <property type="match status" value="1"/>
</dbReference>
<dbReference type="PANTHER" id="PTHR43421">
    <property type="entry name" value="METALLOPROTEASE PMBA"/>
    <property type="match status" value="1"/>
</dbReference>
<dbReference type="Proteomes" id="UP000013523">
    <property type="component" value="Chromosome"/>
</dbReference>
<dbReference type="RefSeq" id="WP_015613551.1">
    <property type="nucleotide sequence ID" value="NC_021182.1"/>
</dbReference>
<accession>R4K3W5</accession>